<dbReference type="EMBL" id="QTSX02000003">
    <property type="protein sequence ID" value="KAJ9090512.1"/>
    <property type="molecule type" value="Genomic_DNA"/>
</dbReference>
<name>A0ACC2UVX2_9FUNG</name>
<comment type="caution">
    <text evidence="1">The sequence shown here is derived from an EMBL/GenBank/DDBJ whole genome shotgun (WGS) entry which is preliminary data.</text>
</comment>
<gene>
    <name evidence="1" type="ORF">DSO57_1001483</name>
</gene>
<evidence type="ECO:0000313" key="1">
    <source>
        <dbReference type="EMBL" id="KAJ9090512.1"/>
    </source>
</evidence>
<reference evidence="1" key="1">
    <citation type="submission" date="2022-04" db="EMBL/GenBank/DDBJ databases">
        <title>Genome of the entomopathogenic fungus Entomophthora muscae.</title>
        <authorList>
            <person name="Elya C."/>
            <person name="Lovett B.R."/>
            <person name="Lee E."/>
            <person name="Macias A.M."/>
            <person name="Hajek A.E."/>
            <person name="De Bivort B.L."/>
            <person name="Kasson M.T."/>
            <person name="De Fine Licht H.H."/>
            <person name="Stajich J.E."/>
        </authorList>
    </citation>
    <scope>NUCLEOTIDE SEQUENCE</scope>
    <source>
        <strain evidence="1">Berkeley</strain>
    </source>
</reference>
<protein>
    <submittedName>
        <fullName evidence="1">Uncharacterized protein</fullName>
    </submittedName>
</protein>
<dbReference type="Proteomes" id="UP001165960">
    <property type="component" value="Unassembled WGS sequence"/>
</dbReference>
<keyword evidence="2" id="KW-1185">Reference proteome</keyword>
<accession>A0ACC2UVX2</accession>
<sequence>MPGLLPSQSGGATEIKLESSRTPGHGQKISLLANQMNLLESCDFFPVINFLKLTIKLFLSNLAVAFKTYITGLSGLTIFPLWKPGPGSRNQTLTLDPWAASPVDRRTSHPHFSGINPSQADTKNVGPCNETGQTKEIIAPNGRLITAPNGGTEAATISFMILKSTPVINQEPSQERGTGLRPNSMTMTLKQDNQIAKLRFLTNERTPRLSAILLSLDPSTQFPWACLSQ</sequence>
<proteinExistence type="predicted"/>
<evidence type="ECO:0000313" key="2">
    <source>
        <dbReference type="Proteomes" id="UP001165960"/>
    </source>
</evidence>
<organism evidence="1 2">
    <name type="scientific">Entomophthora muscae</name>
    <dbReference type="NCBI Taxonomy" id="34485"/>
    <lineage>
        <taxon>Eukaryota</taxon>
        <taxon>Fungi</taxon>
        <taxon>Fungi incertae sedis</taxon>
        <taxon>Zoopagomycota</taxon>
        <taxon>Entomophthoromycotina</taxon>
        <taxon>Entomophthoromycetes</taxon>
        <taxon>Entomophthorales</taxon>
        <taxon>Entomophthoraceae</taxon>
        <taxon>Entomophthora</taxon>
    </lineage>
</organism>